<reference evidence="3" key="1">
    <citation type="journal article" date="2017" name="Nat. Ecol. Evol.">
        <title>Genome expansion and lineage-specific genetic innovations in the forest pathogenic fungi Armillaria.</title>
        <authorList>
            <person name="Sipos G."/>
            <person name="Prasanna A.N."/>
            <person name="Walter M.C."/>
            <person name="O'Connor E."/>
            <person name="Balint B."/>
            <person name="Krizsan K."/>
            <person name="Kiss B."/>
            <person name="Hess J."/>
            <person name="Varga T."/>
            <person name="Slot J."/>
            <person name="Riley R."/>
            <person name="Boka B."/>
            <person name="Rigling D."/>
            <person name="Barry K."/>
            <person name="Lee J."/>
            <person name="Mihaltcheva S."/>
            <person name="LaButti K."/>
            <person name="Lipzen A."/>
            <person name="Waldron R."/>
            <person name="Moloney N.M."/>
            <person name="Sperisen C."/>
            <person name="Kredics L."/>
            <person name="Vagvoelgyi C."/>
            <person name="Patrignani A."/>
            <person name="Fitzpatrick D."/>
            <person name="Nagy I."/>
            <person name="Doyle S."/>
            <person name="Anderson J.B."/>
            <person name="Grigoriev I.V."/>
            <person name="Gueldener U."/>
            <person name="Muensterkoetter M."/>
            <person name="Nagy L.G."/>
        </authorList>
    </citation>
    <scope>NUCLEOTIDE SEQUENCE [LARGE SCALE GENOMIC DNA]</scope>
    <source>
        <strain evidence="3">C18/9</strain>
    </source>
</reference>
<gene>
    <name evidence="2" type="ORF">ARMOST_10193</name>
</gene>
<feature type="region of interest" description="Disordered" evidence="1">
    <location>
        <begin position="123"/>
        <end position="212"/>
    </location>
</feature>
<sequence>MTPTPAARSKYNPTPSINSYEADDSHGLHLCWMVEVQLLHATGDLLSLHKHVQHHPDDHDVTLSWIDKNINDCANTLNGLQDLRRRHFQSYNTSAPHLQTLPISDTDRALAAAAWDRTRPKRPVVNAGTQTPTPCPLTPNLSYAEKARPPSLSHNELPPPAPCPPPEKHYPKARTVAPSNFDPPPIPQTNGKKHTTGSAPSSKPRPSSTPLASQRLILQFVNRSIVKTLPDPQGLRDHINIALEGTNRLQGVNLTRGGNIVLHTLAPFTALNLTDADKPRFTLDRPWHRIVVHNVPIVDATTRVPVHEELL</sequence>
<dbReference type="AlphaFoldDB" id="A0A284RDL3"/>
<feature type="compositionally biased region" description="Polar residues" evidence="1">
    <location>
        <begin position="196"/>
        <end position="212"/>
    </location>
</feature>
<dbReference type="OrthoDB" id="3016333at2759"/>
<evidence type="ECO:0000256" key="1">
    <source>
        <dbReference type="SAM" id="MobiDB-lite"/>
    </source>
</evidence>
<keyword evidence="3" id="KW-1185">Reference proteome</keyword>
<evidence type="ECO:0000313" key="2">
    <source>
        <dbReference type="EMBL" id="SJL06851.1"/>
    </source>
</evidence>
<accession>A0A284RDL3</accession>
<protein>
    <submittedName>
        <fullName evidence="2">Uncharacterized protein</fullName>
    </submittedName>
</protein>
<dbReference type="EMBL" id="FUEG01000007">
    <property type="protein sequence ID" value="SJL06851.1"/>
    <property type="molecule type" value="Genomic_DNA"/>
</dbReference>
<evidence type="ECO:0000313" key="3">
    <source>
        <dbReference type="Proteomes" id="UP000219338"/>
    </source>
</evidence>
<dbReference type="Proteomes" id="UP000219338">
    <property type="component" value="Unassembled WGS sequence"/>
</dbReference>
<name>A0A284RDL3_ARMOS</name>
<proteinExistence type="predicted"/>
<organism evidence="2 3">
    <name type="scientific">Armillaria ostoyae</name>
    <name type="common">Armillaria root rot fungus</name>
    <dbReference type="NCBI Taxonomy" id="47428"/>
    <lineage>
        <taxon>Eukaryota</taxon>
        <taxon>Fungi</taxon>
        <taxon>Dikarya</taxon>
        <taxon>Basidiomycota</taxon>
        <taxon>Agaricomycotina</taxon>
        <taxon>Agaricomycetes</taxon>
        <taxon>Agaricomycetidae</taxon>
        <taxon>Agaricales</taxon>
        <taxon>Marasmiineae</taxon>
        <taxon>Physalacriaceae</taxon>
        <taxon>Armillaria</taxon>
    </lineage>
</organism>